<evidence type="ECO:0000256" key="5">
    <source>
        <dbReference type="ARBA" id="ARBA00023136"/>
    </source>
</evidence>
<keyword evidence="4" id="KW-1133">Transmembrane helix</keyword>
<dbReference type="Pfam" id="PF08660">
    <property type="entry name" value="Alg14"/>
    <property type="match status" value="1"/>
</dbReference>
<evidence type="ECO:0000313" key="6">
    <source>
        <dbReference type="EMBL" id="QHR93288.1"/>
    </source>
</evidence>
<accession>A0A6B9XYU8</accession>
<reference evidence="6" key="1">
    <citation type="submission" date="2019-03" db="EMBL/GenBank/DDBJ databases">
        <title>Genetic characterization of the O-antigen and development of a molecular serotyping scheme for Enterobacter cloacae.</title>
        <authorList>
            <person name="Li Y."/>
            <person name="Huang J."/>
            <person name="Wang X."/>
            <person name="Xu C."/>
            <person name="Han T."/>
            <person name="Guo X."/>
        </authorList>
    </citation>
    <scope>NUCLEOTIDE SEQUENCE</scope>
    <source>
        <strain evidence="6">NCTC 11588</strain>
    </source>
</reference>
<keyword evidence="2" id="KW-0812">Transmembrane</keyword>
<evidence type="ECO:0000256" key="4">
    <source>
        <dbReference type="ARBA" id="ARBA00022989"/>
    </source>
</evidence>
<dbReference type="AlphaFoldDB" id="A0A6B9XYU8"/>
<keyword evidence="5" id="KW-0472">Membrane</keyword>
<comment type="subcellular location">
    <subcellularLocation>
        <location evidence="1">Endoplasmic reticulum membrane</location>
        <topology evidence="1">Single-pass membrane protein</topology>
    </subcellularLocation>
</comment>
<name>A0A6B9XYU8_ENTCL</name>
<dbReference type="GO" id="GO:0004577">
    <property type="term" value="F:N-acetylglucosaminyldiphosphodolichol N-acetylglucosaminyltransferase activity"/>
    <property type="evidence" value="ECO:0007669"/>
    <property type="project" value="TreeGrafter"/>
</dbReference>
<keyword evidence="3" id="KW-0256">Endoplasmic reticulum</keyword>
<dbReference type="EMBL" id="MK595731">
    <property type="protein sequence ID" value="QHR93288.1"/>
    <property type="molecule type" value="Genomic_DNA"/>
</dbReference>
<dbReference type="Gene3D" id="3.40.50.2000">
    <property type="entry name" value="Glycogen Phosphorylase B"/>
    <property type="match status" value="1"/>
</dbReference>
<keyword evidence="6" id="KW-0808">Transferase</keyword>
<organism evidence="6">
    <name type="scientific">Enterobacter cloacae</name>
    <dbReference type="NCBI Taxonomy" id="550"/>
    <lineage>
        <taxon>Bacteria</taxon>
        <taxon>Pseudomonadati</taxon>
        <taxon>Pseudomonadota</taxon>
        <taxon>Gammaproteobacteria</taxon>
        <taxon>Enterobacterales</taxon>
        <taxon>Enterobacteriaceae</taxon>
        <taxon>Enterobacter</taxon>
        <taxon>Enterobacter cloacae complex</taxon>
    </lineage>
</organism>
<dbReference type="GO" id="GO:0006488">
    <property type="term" value="P:dolichol-linked oligosaccharide biosynthetic process"/>
    <property type="evidence" value="ECO:0007669"/>
    <property type="project" value="InterPro"/>
</dbReference>
<dbReference type="PANTHER" id="PTHR12154">
    <property type="entry name" value="GLYCOSYL TRANSFERASE-RELATED"/>
    <property type="match status" value="1"/>
</dbReference>
<evidence type="ECO:0000256" key="3">
    <source>
        <dbReference type="ARBA" id="ARBA00022824"/>
    </source>
</evidence>
<evidence type="ECO:0000256" key="1">
    <source>
        <dbReference type="ARBA" id="ARBA00004389"/>
    </source>
</evidence>
<dbReference type="NCBIfam" id="NF041549">
    <property type="entry name" value="PssD"/>
    <property type="match status" value="1"/>
</dbReference>
<evidence type="ECO:0000256" key="2">
    <source>
        <dbReference type="ARBA" id="ARBA00022692"/>
    </source>
</evidence>
<dbReference type="InterPro" id="IPR013969">
    <property type="entry name" value="Oligosacch_biosynth_Alg14"/>
</dbReference>
<protein>
    <submittedName>
        <fullName evidence="6">UDP-N-acetylglucosamine transferase</fullName>
    </submittedName>
</protein>
<dbReference type="PANTHER" id="PTHR12154:SF4">
    <property type="entry name" value="UDP-N-ACETYLGLUCOSAMINE TRANSFERASE SUBUNIT ALG14 HOMOLOG"/>
    <property type="match status" value="1"/>
</dbReference>
<sequence>MEKQFNMNIEDSALFIYGEGGHRAQMNRLMKRIGGEINKNKISLSDYKIKEEWSDKHYVTREFRNKYSTFTSVLRFNQLHQIKVCLQIHKTHRIKVVVSTGPGVALIPAFYFKYIVGAKIIHLETWSRFETKSFTGRIMSLIADEFYVQHKTLLKQYKKAKFSGVL</sequence>
<proteinExistence type="predicted"/>